<reference evidence="1 2" key="1">
    <citation type="submission" date="2015-12" db="EMBL/GenBank/DDBJ databases">
        <title>The genome of Folsomia candida.</title>
        <authorList>
            <person name="Faddeeva A."/>
            <person name="Derks M.F."/>
            <person name="Anvar Y."/>
            <person name="Smit S."/>
            <person name="Van Straalen N."/>
            <person name="Roelofs D."/>
        </authorList>
    </citation>
    <scope>NUCLEOTIDE SEQUENCE [LARGE SCALE GENOMIC DNA]</scope>
    <source>
        <strain evidence="1 2">VU population</strain>
        <tissue evidence="1">Whole body</tissue>
    </source>
</reference>
<proteinExistence type="predicted"/>
<evidence type="ECO:0000313" key="1">
    <source>
        <dbReference type="EMBL" id="OXA56433.1"/>
    </source>
</evidence>
<name>A0A226EFM3_FOLCA</name>
<accession>A0A226EFM3</accession>
<comment type="caution">
    <text evidence="1">The sequence shown here is derived from an EMBL/GenBank/DDBJ whole genome shotgun (WGS) entry which is preliminary data.</text>
</comment>
<dbReference type="AlphaFoldDB" id="A0A226EFM3"/>
<gene>
    <name evidence="1" type="ORF">Fcan01_08885</name>
</gene>
<dbReference type="EMBL" id="LNIX01000004">
    <property type="protein sequence ID" value="OXA56433.1"/>
    <property type="molecule type" value="Genomic_DNA"/>
</dbReference>
<evidence type="ECO:0000313" key="2">
    <source>
        <dbReference type="Proteomes" id="UP000198287"/>
    </source>
</evidence>
<protein>
    <submittedName>
        <fullName evidence="1">Uncharacterized protein</fullName>
    </submittedName>
</protein>
<organism evidence="1 2">
    <name type="scientific">Folsomia candida</name>
    <name type="common">Springtail</name>
    <dbReference type="NCBI Taxonomy" id="158441"/>
    <lineage>
        <taxon>Eukaryota</taxon>
        <taxon>Metazoa</taxon>
        <taxon>Ecdysozoa</taxon>
        <taxon>Arthropoda</taxon>
        <taxon>Hexapoda</taxon>
        <taxon>Collembola</taxon>
        <taxon>Entomobryomorpha</taxon>
        <taxon>Isotomoidea</taxon>
        <taxon>Isotomidae</taxon>
        <taxon>Proisotominae</taxon>
        <taxon>Folsomia</taxon>
    </lineage>
</organism>
<sequence length="159" mass="17150">MLLLVGGVFHIFAREETTQGPTNVGDGIVCLLVPPDVGDGFVRLAPASFTVVGVGLARLAACAISSSSFLNEKFLEFWRKRLKIKIFHRMPYPVGRKAGISPLQISGGKLQGSNVAFQHVPHCGHNNGGGIMKFEICPIVAKNVLAKNVLAHLRKLKSH</sequence>
<keyword evidence="2" id="KW-1185">Reference proteome</keyword>
<dbReference type="Proteomes" id="UP000198287">
    <property type="component" value="Unassembled WGS sequence"/>
</dbReference>